<evidence type="ECO:0000256" key="6">
    <source>
        <dbReference type="ARBA" id="ARBA00023012"/>
    </source>
</evidence>
<dbReference type="Gene3D" id="6.10.340.10">
    <property type="match status" value="1"/>
</dbReference>
<dbReference type="CDD" id="cd06225">
    <property type="entry name" value="HAMP"/>
    <property type="match status" value="1"/>
</dbReference>
<evidence type="ECO:0000313" key="10">
    <source>
        <dbReference type="Proteomes" id="UP001317705"/>
    </source>
</evidence>
<reference evidence="9 10" key="1">
    <citation type="submission" date="2022-12" db="EMBL/GenBank/DDBJ databases">
        <title>Polyphasic characterization of Geotalea uranireducens NIT-SL11 newly isolated from a complex of sewage sludge and microbially reduced graphene oxide.</title>
        <authorList>
            <person name="Xie L."/>
            <person name="Yoshida N."/>
            <person name="Meng L."/>
        </authorList>
    </citation>
    <scope>NUCLEOTIDE SEQUENCE [LARGE SCALE GENOMIC DNA]</scope>
    <source>
        <strain evidence="9 10">NIT-SL11</strain>
    </source>
</reference>
<dbReference type="PROSITE" id="PS50885">
    <property type="entry name" value="HAMP"/>
    <property type="match status" value="1"/>
</dbReference>
<evidence type="ECO:0000256" key="7">
    <source>
        <dbReference type="SAM" id="Phobius"/>
    </source>
</evidence>
<gene>
    <name evidence="9" type="ORF">GURASL_06440</name>
</gene>
<feature type="transmembrane region" description="Helical" evidence="7">
    <location>
        <begin position="12"/>
        <end position="32"/>
    </location>
</feature>
<evidence type="ECO:0000256" key="3">
    <source>
        <dbReference type="ARBA" id="ARBA00022553"/>
    </source>
</evidence>
<keyword evidence="3" id="KW-0597">Phosphoprotein</keyword>
<evidence type="ECO:0000256" key="1">
    <source>
        <dbReference type="ARBA" id="ARBA00000085"/>
    </source>
</evidence>
<feature type="transmembrane region" description="Helical" evidence="7">
    <location>
        <begin position="193"/>
        <end position="212"/>
    </location>
</feature>
<keyword evidence="7" id="KW-1133">Transmembrane helix</keyword>
<dbReference type="SUPFAM" id="SSF158472">
    <property type="entry name" value="HAMP domain-like"/>
    <property type="match status" value="1"/>
</dbReference>
<dbReference type="InterPro" id="IPR003660">
    <property type="entry name" value="HAMP_dom"/>
</dbReference>
<evidence type="ECO:0000256" key="2">
    <source>
        <dbReference type="ARBA" id="ARBA00012438"/>
    </source>
</evidence>
<dbReference type="InterPro" id="IPR050428">
    <property type="entry name" value="TCS_sensor_his_kinase"/>
</dbReference>
<evidence type="ECO:0000313" key="9">
    <source>
        <dbReference type="EMBL" id="BDV41721.1"/>
    </source>
</evidence>
<feature type="domain" description="HAMP" evidence="8">
    <location>
        <begin position="214"/>
        <end position="265"/>
    </location>
</feature>
<accession>A0ABN6VRC8</accession>
<dbReference type="EMBL" id="AP027151">
    <property type="protein sequence ID" value="BDV41721.1"/>
    <property type="molecule type" value="Genomic_DNA"/>
</dbReference>
<keyword evidence="5" id="KW-0418">Kinase</keyword>
<dbReference type="Gene3D" id="3.30.450.290">
    <property type="match status" value="1"/>
</dbReference>
<keyword evidence="6" id="KW-0902">Two-component regulatory system</keyword>
<protein>
    <recommendedName>
        <fullName evidence="2">histidine kinase</fullName>
        <ecNumber evidence="2">2.7.13.3</ecNumber>
    </recommendedName>
</protein>
<dbReference type="SMART" id="SM00304">
    <property type="entry name" value="HAMP"/>
    <property type="match status" value="1"/>
</dbReference>
<dbReference type="Pfam" id="PF00672">
    <property type="entry name" value="HAMP"/>
    <property type="match status" value="1"/>
</dbReference>
<keyword evidence="4" id="KW-0808">Transferase</keyword>
<dbReference type="PANTHER" id="PTHR45436:SF5">
    <property type="entry name" value="SENSOR HISTIDINE KINASE TRCS"/>
    <property type="match status" value="1"/>
</dbReference>
<dbReference type="Proteomes" id="UP001317705">
    <property type="component" value="Chromosome"/>
</dbReference>
<dbReference type="EC" id="2.7.13.3" evidence="2"/>
<organism evidence="9 10">
    <name type="scientific">Geotalea uraniireducens</name>
    <dbReference type="NCBI Taxonomy" id="351604"/>
    <lineage>
        <taxon>Bacteria</taxon>
        <taxon>Pseudomonadati</taxon>
        <taxon>Thermodesulfobacteriota</taxon>
        <taxon>Desulfuromonadia</taxon>
        <taxon>Geobacterales</taxon>
        <taxon>Geobacteraceae</taxon>
        <taxon>Geotalea</taxon>
    </lineage>
</organism>
<keyword evidence="7" id="KW-0472">Membrane</keyword>
<name>A0ABN6VRC8_9BACT</name>
<proteinExistence type="predicted"/>
<keyword evidence="7" id="KW-0812">Transmembrane</keyword>
<dbReference type="PANTHER" id="PTHR45436">
    <property type="entry name" value="SENSOR HISTIDINE KINASE YKOH"/>
    <property type="match status" value="1"/>
</dbReference>
<evidence type="ECO:0000259" key="8">
    <source>
        <dbReference type="PROSITE" id="PS50885"/>
    </source>
</evidence>
<sequence>MFRSFAAKAIVPPAIAVTGFVIVCCILLYSVIKTDMLNDTIRHETNLADTIVKSTRYAMLKDDRETLRNIIDNVGQQQGVEHARIFNKRGIIMFSAHPEDVNKLVDKNAAGCIACHAGPVPLTSMGRMEQARRYINEKGKNVIAITAPIYNEPECFNAACHVHPPGQKVLGTLDIGLSEEPLQKTLGILRNRMLIFCLMVLLLTVGGVSALLRRNVLMPIKELSEFILAINRGDHERKAPAYRDEVGDLAQSFQEMSQKLTKTEEALKEANATKAGKGNTPSANS</sequence>
<evidence type="ECO:0000256" key="4">
    <source>
        <dbReference type="ARBA" id="ARBA00022679"/>
    </source>
</evidence>
<dbReference type="RefSeq" id="WP_282001744.1">
    <property type="nucleotide sequence ID" value="NZ_AP027151.1"/>
</dbReference>
<keyword evidence="10" id="KW-1185">Reference proteome</keyword>
<evidence type="ECO:0000256" key="5">
    <source>
        <dbReference type="ARBA" id="ARBA00022777"/>
    </source>
</evidence>
<comment type="catalytic activity">
    <reaction evidence="1">
        <text>ATP + protein L-histidine = ADP + protein N-phospho-L-histidine.</text>
        <dbReference type="EC" id="2.7.13.3"/>
    </reaction>
</comment>